<evidence type="ECO:0000313" key="1">
    <source>
        <dbReference type="EMBL" id="RFU61744.1"/>
    </source>
</evidence>
<accession>A0A372L8K6</accession>
<dbReference type="AlphaFoldDB" id="A0A372L8K6"/>
<keyword evidence="2" id="KW-1185">Reference proteome</keyword>
<dbReference type="OrthoDB" id="2943838at2"/>
<reference evidence="1 2" key="1">
    <citation type="submission" date="2018-08" db="EMBL/GenBank/DDBJ databases">
        <title>Bacillus chawlae sp. nov., Bacillus glennii sp. nov., and Bacillus saganii sp. nov. Isolated from the Vehicle Assembly Building at Kennedy Space Center where the Viking Spacecraft were Assembled.</title>
        <authorList>
            <person name="Seuylemezian A."/>
            <person name="Vaishampayan P."/>
        </authorList>
    </citation>
    <scope>NUCLEOTIDE SEQUENCE [LARGE SCALE GENOMIC DNA]</scope>
    <source>
        <strain evidence="1 2">V44-8</strain>
    </source>
</reference>
<proteinExistence type="predicted"/>
<dbReference type="EMBL" id="QVTD01000012">
    <property type="protein sequence ID" value="RFU61744.1"/>
    <property type="molecule type" value="Genomic_DNA"/>
</dbReference>
<dbReference type="Proteomes" id="UP000262939">
    <property type="component" value="Unassembled WGS sequence"/>
</dbReference>
<dbReference type="RefSeq" id="WP_117323651.1">
    <property type="nucleotide sequence ID" value="NZ_QVTD01000012.1"/>
</dbReference>
<sequence length="160" mass="19547">MSRNRHCNCSECRKFRQNRKKCESKDVHQHDHVSPEFGRRFEERFDECFEDDFEERFENRFENRFDKCFDRRFLCGDRFHLRLAGLQSGLAFRLRQLLDHDVKIECEDEEIEARIDHVGTDFIEVMMLKEKKNRRVKEDCGCKGKFRIIPFEKIKFVESL</sequence>
<organism evidence="1 2">
    <name type="scientific">Peribacillus glennii</name>
    <dbReference type="NCBI Taxonomy" id="2303991"/>
    <lineage>
        <taxon>Bacteria</taxon>
        <taxon>Bacillati</taxon>
        <taxon>Bacillota</taxon>
        <taxon>Bacilli</taxon>
        <taxon>Bacillales</taxon>
        <taxon>Bacillaceae</taxon>
        <taxon>Peribacillus</taxon>
    </lineage>
</organism>
<gene>
    <name evidence="1" type="ORF">D0466_16500</name>
</gene>
<name>A0A372L8K6_9BACI</name>
<evidence type="ECO:0000313" key="2">
    <source>
        <dbReference type="Proteomes" id="UP000262939"/>
    </source>
</evidence>
<comment type="caution">
    <text evidence="1">The sequence shown here is derived from an EMBL/GenBank/DDBJ whole genome shotgun (WGS) entry which is preliminary data.</text>
</comment>
<protein>
    <submittedName>
        <fullName evidence="1">Uncharacterized protein</fullName>
    </submittedName>
</protein>